<gene>
    <name evidence="3" type="ORF">ETD86_33510</name>
</gene>
<feature type="region of interest" description="Disordered" evidence="1">
    <location>
        <begin position="387"/>
        <end position="413"/>
    </location>
</feature>
<dbReference type="GO" id="GO:0007165">
    <property type="term" value="P:signal transduction"/>
    <property type="evidence" value="ECO:0007669"/>
    <property type="project" value="InterPro"/>
</dbReference>
<dbReference type="InterPro" id="IPR026367">
    <property type="entry name" value="FxsC_C"/>
</dbReference>
<dbReference type="NCBIfam" id="TIGR04276">
    <property type="entry name" value="FxsC_Cterm"/>
    <property type="match status" value="1"/>
</dbReference>
<dbReference type="Proteomes" id="UP000309128">
    <property type="component" value="Unassembled WGS sequence"/>
</dbReference>
<dbReference type="AlphaFoldDB" id="A0A5S4F7B1"/>
<proteinExistence type="predicted"/>
<evidence type="ECO:0000259" key="2">
    <source>
        <dbReference type="Pfam" id="PF13676"/>
    </source>
</evidence>
<dbReference type="EMBL" id="VCKY01000140">
    <property type="protein sequence ID" value="TMR12153.1"/>
    <property type="molecule type" value="Genomic_DNA"/>
</dbReference>
<dbReference type="Pfam" id="PF13676">
    <property type="entry name" value="TIR_2"/>
    <property type="match status" value="1"/>
</dbReference>
<dbReference type="Gene3D" id="3.40.50.10140">
    <property type="entry name" value="Toll/interleukin-1 receptor homology (TIR) domain"/>
    <property type="match status" value="1"/>
</dbReference>
<organism evidence="3 4">
    <name type="scientific">Nonomuraea turkmeniaca</name>
    <dbReference type="NCBI Taxonomy" id="103838"/>
    <lineage>
        <taxon>Bacteria</taxon>
        <taxon>Bacillati</taxon>
        <taxon>Actinomycetota</taxon>
        <taxon>Actinomycetes</taxon>
        <taxon>Streptosporangiales</taxon>
        <taxon>Streptosporangiaceae</taxon>
        <taxon>Nonomuraea</taxon>
    </lineage>
</organism>
<evidence type="ECO:0000313" key="4">
    <source>
        <dbReference type="Proteomes" id="UP000309128"/>
    </source>
</evidence>
<dbReference type="SUPFAM" id="SSF52200">
    <property type="entry name" value="Toll/Interleukin receptor TIR domain"/>
    <property type="match status" value="1"/>
</dbReference>
<sequence length="413" mass="46909">MSGMSASGGNGQVPYFFMSYAHTPVDESTGGGDPNRWVHRLFDSLCTELLQITSLRKGAQAGFLSRHPRAGDEWPDDVARALATCRLFVPLYSPRYFDNEQCGREWSAIQRRLRAHAPEPPPVIIPIVWSPVDFNDLPACARAIPFYEDGLWPGYRSTGLYGVIKISFSRRTFQRATSELARRIKQVAELSPLLEAQDLPRYSKLPNAFAGYRAAQKMTVTVVAPHLGNLPEGRNPYYYGRTPHEWNPYRHETDQRSLAHQVTAFVRVRGYGAEVGPLTPLEDGRRGPDAPEMMLVDPWATDIPDTYETLRRFGRRSTRWFPVVVPWNNDDGETTAAEPRLRRKLGEAIPGEQGEPAVHNVRSLEDLRRDMPKMLARVFNRYLRTARVYPPPGPSAKRPRLMEPGNDDDERRQ</sequence>
<accession>A0A5S4F7B1</accession>
<evidence type="ECO:0000256" key="1">
    <source>
        <dbReference type="SAM" id="MobiDB-lite"/>
    </source>
</evidence>
<feature type="domain" description="TIR" evidence="2">
    <location>
        <begin position="58"/>
        <end position="130"/>
    </location>
</feature>
<dbReference type="InterPro" id="IPR000157">
    <property type="entry name" value="TIR_dom"/>
</dbReference>
<dbReference type="InterPro" id="IPR047603">
    <property type="entry name" value="FxsC_N"/>
</dbReference>
<protein>
    <submittedName>
        <fullName evidence="3">TIR domain-containing protein</fullName>
    </submittedName>
</protein>
<dbReference type="RefSeq" id="WP_138670653.1">
    <property type="nucleotide sequence ID" value="NZ_VCKY01000140.1"/>
</dbReference>
<comment type="caution">
    <text evidence="3">The sequence shown here is derived from an EMBL/GenBank/DDBJ whole genome shotgun (WGS) entry which is preliminary data.</text>
</comment>
<reference evidence="3 4" key="1">
    <citation type="submission" date="2019-05" db="EMBL/GenBank/DDBJ databases">
        <title>Draft genome sequence of Nonomuraea turkmeniaca DSM 43926.</title>
        <authorList>
            <person name="Saricaoglu S."/>
            <person name="Isik K."/>
        </authorList>
    </citation>
    <scope>NUCLEOTIDE SEQUENCE [LARGE SCALE GENOMIC DNA]</scope>
    <source>
        <strain evidence="3 4">DSM 43926</strain>
    </source>
</reference>
<evidence type="ECO:0000313" key="3">
    <source>
        <dbReference type="EMBL" id="TMR12153.1"/>
    </source>
</evidence>
<dbReference type="InterPro" id="IPR035897">
    <property type="entry name" value="Toll_tir_struct_dom_sf"/>
</dbReference>
<dbReference type="NCBIfam" id="NF040588">
    <property type="entry name" value="FxsC_Nterm"/>
    <property type="match status" value="1"/>
</dbReference>
<name>A0A5S4F7B1_9ACTN</name>
<keyword evidence="4" id="KW-1185">Reference proteome</keyword>
<dbReference type="OrthoDB" id="9150238at2"/>